<proteinExistence type="predicted"/>
<name>A0A6H1ZXW5_9ZZZZ</name>
<dbReference type="AlphaFoldDB" id="A0A6H1ZXW5"/>
<dbReference type="EMBL" id="MT144912">
    <property type="protein sequence ID" value="QJI01278.1"/>
    <property type="molecule type" value="Genomic_DNA"/>
</dbReference>
<sequence>MDLQEQLEIGRQAEDFLKYVSEHPYFEGLIERIKLEYARQILDTAALDTDVFSRLKWQMDAVAGITYAVSGDIAMGSEALKQLDGVKDTGGLL</sequence>
<organism evidence="1">
    <name type="scientific">viral metagenome</name>
    <dbReference type="NCBI Taxonomy" id="1070528"/>
    <lineage>
        <taxon>unclassified sequences</taxon>
        <taxon>metagenomes</taxon>
        <taxon>organismal metagenomes</taxon>
    </lineage>
</organism>
<protein>
    <submittedName>
        <fullName evidence="1">Uncharacterized protein</fullName>
    </submittedName>
</protein>
<gene>
    <name evidence="1" type="ORF">TM448A02608_0003</name>
    <name evidence="2" type="ORF">TM448B02459_0003</name>
</gene>
<accession>A0A6H1ZXW5</accession>
<dbReference type="EMBL" id="MT144329">
    <property type="protein sequence ID" value="QJA52302.1"/>
    <property type="molecule type" value="Genomic_DNA"/>
</dbReference>
<evidence type="ECO:0000313" key="1">
    <source>
        <dbReference type="EMBL" id="QJA52302.1"/>
    </source>
</evidence>
<reference evidence="1" key="1">
    <citation type="submission" date="2020-03" db="EMBL/GenBank/DDBJ databases">
        <title>The deep terrestrial virosphere.</title>
        <authorList>
            <person name="Holmfeldt K."/>
            <person name="Nilsson E."/>
            <person name="Simone D."/>
            <person name="Lopez-Fernandez M."/>
            <person name="Wu X."/>
            <person name="de Brujin I."/>
            <person name="Lundin D."/>
            <person name="Andersson A."/>
            <person name="Bertilsson S."/>
            <person name="Dopson M."/>
        </authorList>
    </citation>
    <scope>NUCLEOTIDE SEQUENCE</scope>
    <source>
        <strain evidence="1">TM448A02608</strain>
        <strain evidence="2">TM448B02459</strain>
    </source>
</reference>
<evidence type="ECO:0000313" key="2">
    <source>
        <dbReference type="EMBL" id="QJI01278.1"/>
    </source>
</evidence>